<protein>
    <submittedName>
        <fullName evidence="2">Uncharacterized protein</fullName>
    </submittedName>
</protein>
<keyword evidence="3" id="KW-1185">Reference proteome</keyword>
<reference evidence="2 3" key="1">
    <citation type="submission" date="2014-08" db="EMBL/GenBank/DDBJ databases">
        <title>Complete genome sequence of Corynebacterium aquilae S-613T(T) (=DSM 44791(T)), isolated from the choana of a healthy golden eagle.</title>
        <authorList>
            <person name="Ruckert C."/>
            <person name="Albersmeier A."/>
            <person name="Winkler A."/>
            <person name="Kalinowski J."/>
        </authorList>
    </citation>
    <scope>NUCLEOTIDE SEQUENCE [LARGE SCALE GENOMIC DNA]</scope>
    <source>
        <strain evidence="2 3">S-613</strain>
    </source>
</reference>
<evidence type="ECO:0000313" key="3">
    <source>
        <dbReference type="Proteomes" id="UP000185478"/>
    </source>
</evidence>
<evidence type="ECO:0000313" key="2">
    <source>
        <dbReference type="EMBL" id="APT85313.1"/>
    </source>
</evidence>
<dbReference type="Proteomes" id="UP000185478">
    <property type="component" value="Chromosome"/>
</dbReference>
<evidence type="ECO:0000256" key="1">
    <source>
        <dbReference type="SAM" id="MobiDB-lite"/>
    </source>
</evidence>
<sequence length="122" mass="13973">MNTFNMNAWIEALRDIPEGETFINCHRAMVNEYDRRKRLPETRAQANAVAAQYYEATEPKRKDGVVIWKKPPAAAFGYPTGYHVIHKRKEWENTAPEPTLAEPGDDSGTWIEVPKMEGEPVE</sequence>
<dbReference type="KEGG" id="caqu:CAQU_09805"/>
<name>A0A1L7CHR6_9CORY</name>
<gene>
    <name evidence="2" type="ORF">CAQU_09805</name>
</gene>
<feature type="region of interest" description="Disordered" evidence="1">
    <location>
        <begin position="93"/>
        <end position="122"/>
    </location>
</feature>
<dbReference type="EMBL" id="CP009245">
    <property type="protein sequence ID" value="APT85313.1"/>
    <property type="molecule type" value="Genomic_DNA"/>
</dbReference>
<dbReference type="AlphaFoldDB" id="A0A1L7CHR6"/>
<organism evidence="2 3">
    <name type="scientific">Corynebacterium aquilae DSM 44791</name>
    <dbReference type="NCBI Taxonomy" id="1431546"/>
    <lineage>
        <taxon>Bacteria</taxon>
        <taxon>Bacillati</taxon>
        <taxon>Actinomycetota</taxon>
        <taxon>Actinomycetes</taxon>
        <taxon>Mycobacteriales</taxon>
        <taxon>Corynebacteriaceae</taxon>
        <taxon>Corynebacterium</taxon>
    </lineage>
</organism>
<proteinExistence type="predicted"/>
<accession>A0A1L7CHR6</accession>
<dbReference type="STRING" id="1431546.CAQU_09805"/>